<evidence type="ECO:0000256" key="4">
    <source>
        <dbReference type="ARBA" id="ARBA00022787"/>
    </source>
</evidence>
<dbReference type="InterPro" id="IPR036282">
    <property type="entry name" value="Glutathione-S-Trfase_C_sf"/>
</dbReference>
<dbReference type="GO" id="GO:0001401">
    <property type="term" value="C:SAM complex"/>
    <property type="evidence" value="ECO:0007669"/>
    <property type="project" value="InterPro"/>
</dbReference>
<protein>
    <recommendedName>
        <fullName evidence="13">Metaxin</fullName>
    </recommendedName>
</protein>
<dbReference type="InterPro" id="IPR050931">
    <property type="entry name" value="Mito_Protein_Transport_Metaxin"/>
</dbReference>
<evidence type="ECO:0000256" key="8">
    <source>
        <dbReference type="SAM" id="MobiDB-lite"/>
    </source>
</evidence>
<dbReference type="InParanoid" id="A0A0D2WVC3"/>
<evidence type="ECO:0000259" key="10">
    <source>
        <dbReference type="Pfam" id="PF17171"/>
    </source>
</evidence>
<evidence type="ECO:0000256" key="5">
    <source>
        <dbReference type="ARBA" id="ARBA00022927"/>
    </source>
</evidence>
<keyword evidence="7" id="KW-0472">Membrane</keyword>
<reference evidence="12" key="1">
    <citation type="submission" date="2011-02" db="EMBL/GenBank/DDBJ databases">
        <title>The Genome Sequence of Capsaspora owczarzaki ATCC 30864.</title>
        <authorList>
            <person name="Russ C."/>
            <person name="Cuomo C."/>
            <person name="Burger G."/>
            <person name="Gray M.W."/>
            <person name="Holland P.W.H."/>
            <person name="King N."/>
            <person name="Lang F.B.F."/>
            <person name="Roger A.J."/>
            <person name="Ruiz-Trillo I."/>
            <person name="Young S.K."/>
            <person name="Zeng Q."/>
            <person name="Gargeya S."/>
            <person name="Alvarado L."/>
            <person name="Berlin A."/>
            <person name="Chapman S.B."/>
            <person name="Chen Z."/>
            <person name="Freedman E."/>
            <person name="Gellesch M."/>
            <person name="Goldberg J."/>
            <person name="Griggs A."/>
            <person name="Gujja S."/>
            <person name="Heilman E."/>
            <person name="Heiman D."/>
            <person name="Howarth C."/>
            <person name="Mehta T."/>
            <person name="Neiman D."/>
            <person name="Pearson M."/>
            <person name="Roberts A."/>
            <person name="Saif S."/>
            <person name="Shea T."/>
            <person name="Shenoy N."/>
            <person name="Sisk P."/>
            <person name="Stolte C."/>
            <person name="Sykes S."/>
            <person name="White J."/>
            <person name="Yandava C."/>
            <person name="Haas B."/>
            <person name="Nusbaum C."/>
            <person name="Birren B."/>
        </authorList>
    </citation>
    <scope>NUCLEOTIDE SEQUENCE</scope>
    <source>
        <strain evidence="12">ATCC 30864</strain>
    </source>
</reference>
<dbReference type="Pfam" id="PF10568">
    <property type="entry name" value="Tom37"/>
    <property type="match status" value="1"/>
</dbReference>
<organism evidence="11 12">
    <name type="scientific">Capsaspora owczarzaki (strain ATCC 30864)</name>
    <dbReference type="NCBI Taxonomy" id="595528"/>
    <lineage>
        <taxon>Eukaryota</taxon>
        <taxon>Filasterea</taxon>
        <taxon>Capsaspora</taxon>
    </lineage>
</organism>
<evidence type="ECO:0000259" key="9">
    <source>
        <dbReference type="Pfam" id="PF10568"/>
    </source>
</evidence>
<dbReference type="Gene3D" id="1.20.1050.10">
    <property type="match status" value="1"/>
</dbReference>
<dbReference type="PANTHER" id="PTHR12289:SF41">
    <property type="entry name" value="FAILED AXON CONNECTIONS-RELATED"/>
    <property type="match status" value="1"/>
</dbReference>
<evidence type="ECO:0000256" key="3">
    <source>
        <dbReference type="ARBA" id="ARBA00022448"/>
    </source>
</evidence>
<dbReference type="STRING" id="595528.A0A0D2WVC3"/>
<feature type="domain" description="Mitochondrial outer membrane transport complex Sam37/metaxin N-terminal" evidence="9">
    <location>
        <begin position="24"/>
        <end position="180"/>
    </location>
</feature>
<dbReference type="Pfam" id="PF17171">
    <property type="entry name" value="GST_C_6"/>
    <property type="match status" value="1"/>
</dbReference>
<dbReference type="PhylomeDB" id="A0A0D2WVC3"/>
<dbReference type="InterPro" id="IPR033468">
    <property type="entry name" value="Metaxin_GST"/>
</dbReference>
<dbReference type="FunCoup" id="A0A0D2WVC3">
    <property type="interactions" value="129"/>
</dbReference>
<keyword evidence="12" id="KW-1185">Reference proteome</keyword>
<keyword evidence="6" id="KW-0496">Mitochondrion</keyword>
<feature type="domain" description="Metaxin glutathione S-transferase" evidence="10">
    <location>
        <begin position="264"/>
        <end position="328"/>
    </location>
</feature>
<evidence type="ECO:0000256" key="6">
    <source>
        <dbReference type="ARBA" id="ARBA00023128"/>
    </source>
</evidence>
<evidence type="ECO:0000256" key="7">
    <source>
        <dbReference type="ARBA" id="ARBA00023136"/>
    </source>
</evidence>
<dbReference type="AlphaFoldDB" id="A0A0D2WVC3"/>
<dbReference type="PANTHER" id="PTHR12289">
    <property type="entry name" value="METAXIN RELATED"/>
    <property type="match status" value="1"/>
</dbReference>
<dbReference type="EMBL" id="KE346370">
    <property type="protein sequence ID" value="KJE96088.1"/>
    <property type="molecule type" value="Genomic_DNA"/>
</dbReference>
<comment type="similarity">
    <text evidence="2">Belongs to the metaxin family.</text>
</comment>
<dbReference type="GO" id="GO:0015031">
    <property type="term" value="P:protein transport"/>
    <property type="evidence" value="ECO:0007669"/>
    <property type="project" value="UniProtKB-KW"/>
</dbReference>
<dbReference type="Proteomes" id="UP000008743">
    <property type="component" value="Unassembled WGS sequence"/>
</dbReference>
<evidence type="ECO:0000256" key="2">
    <source>
        <dbReference type="ARBA" id="ARBA00009170"/>
    </source>
</evidence>
<dbReference type="OrthoDB" id="5835136at2759"/>
<keyword evidence="4" id="KW-1000">Mitochondrion outer membrane</keyword>
<sequence length="416" mass="45107">MKPIELCIVGGNAASNLLSMDVDCLAAVTYTKFVRPPTSAALLHSAPVLSINVCNNPYFAPTGALPALVVPPPVEPDATPSFHAEDVQVVSGLEPVLDNLRGLYGARDPDTILFSPNSATNAHLISAKARAFASLVQDALHDAVEYEQWCHPVNYTTHTRRWFADHSPFPLNYLVPRQRRQTVLDRLVLKYPEPDGDTATSSLRSLIGALTGSSSAASSGQSASSSSRFSLLQSRPAQSTVAASDVASHTHSLHFDEERLYRNAREALLAISQQLGRDGRFLLGDHPCYVDALVFAHLHMIFNSKLPSSRLAETARSYNPLVRYCERMYASLFASDISTYGAVTTSEAQSAIDEKRLLRTRAWQFGLASIVSTIAYLFLSGQVVISAADDDDDDDGNAHAGVALDDDDDEAVDVEM</sequence>
<evidence type="ECO:0000313" key="12">
    <source>
        <dbReference type="Proteomes" id="UP000008743"/>
    </source>
</evidence>
<name>A0A0D2WVC3_CAPO3</name>
<evidence type="ECO:0008006" key="13">
    <source>
        <dbReference type="Google" id="ProtNLM"/>
    </source>
</evidence>
<keyword evidence="3" id="KW-0813">Transport</keyword>
<gene>
    <name evidence="11" type="ORF">CAOG_009992</name>
</gene>
<proteinExistence type="inferred from homology"/>
<dbReference type="GO" id="GO:0007005">
    <property type="term" value="P:mitochondrion organization"/>
    <property type="evidence" value="ECO:0007669"/>
    <property type="project" value="TreeGrafter"/>
</dbReference>
<feature type="compositionally biased region" description="Acidic residues" evidence="8">
    <location>
        <begin position="404"/>
        <end position="416"/>
    </location>
</feature>
<evidence type="ECO:0000313" key="11">
    <source>
        <dbReference type="EMBL" id="KJE96088.1"/>
    </source>
</evidence>
<accession>A0A0D2WVC3</accession>
<dbReference type="SUPFAM" id="SSF47616">
    <property type="entry name" value="GST C-terminal domain-like"/>
    <property type="match status" value="1"/>
</dbReference>
<dbReference type="InterPro" id="IPR019564">
    <property type="entry name" value="Sam37/metaxin_N"/>
</dbReference>
<keyword evidence="5" id="KW-0653">Protein transport</keyword>
<comment type="subcellular location">
    <subcellularLocation>
        <location evidence="1">Mitochondrion outer membrane</location>
    </subcellularLocation>
</comment>
<evidence type="ECO:0000256" key="1">
    <source>
        <dbReference type="ARBA" id="ARBA00004294"/>
    </source>
</evidence>
<feature type="region of interest" description="Disordered" evidence="8">
    <location>
        <begin position="390"/>
        <end position="416"/>
    </location>
</feature>